<dbReference type="EMBL" id="QKRW01000010">
    <property type="protein sequence ID" value="RAL65513.1"/>
    <property type="molecule type" value="Genomic_DNA"/>
</dbReference>
<accession>A0A395J1D9</accession>
<gene>
    <name evidence="1" type="ORF">DID88_001079</name>
</gene>
<comment type="caution">
    <text evidence="1">The sequence shown here is derived from an EMBL/GenBank/DDBJ whole genome shotgun (WGS) entry which is preliminary data.</text>
</comment>
<name>A0A395J1D9_9HELO</name>
<reference evidence="1 2" key="1">
    <citation type="submission" date="2018-06" db="EMBL/GenBank/DDBJ databases">
        <title>Genome Sequence of the Brown Rot Fungal Pathogen Monilinia fructigena.</title>
        <authorList>
            <person name="Landi L."/>
            <person name="De Miccolis Angelini R.M."/>
            <person name="Pollastro S."/>
            <person name="Abate D."/>
            <person name="Faretra F."/>
            <person name="Romanazzi G."/>
        </authorList>
    </citation>
    <scope>NUCLEOTIDE SEQUENCE [LARGE SCALE GENOMIC DNA]</scope>
    <source>
        <strain evidence="1 2">Mfrg269</strain>
    </source>
</reference>
<protein>
    <submittedName>
        <fullName evidence="1">Uncharacterized protein</fullName>
    </submittedName>
</protein>
<evidence type="ECO:0000313" key="1">
    <source>
        <dbReference type="EMBL" id="RAL65513.1"/>
    </source>
</evidence>
<evidence type="ECO:0000313" key="2">
    <source>
        <dbReference type="Proteomes" id="UP000249056"/>
    </source>
</evidence>
<organism evidence="1 2">
    <name type="scientific">Monilinia fructigena</name>
    <dbReference type="NCBI Taxonomy" id="38457"/>
    <lineage>
        <taxon>Eukaryota</taxon>
        <taxon>Fungi</taxon>
        <taxon>Dikarya</taxon>
        <taxon>Ascomycota</taxon>
        <taxon>Pezizomycotina</taxon>
        <taxon>Leotiomycetes</taxon>
        <taxon>Helotiales</taxon>
        <taxon>Sclerotiniaceae</taxon>
        <taxon>Monilinia</taxon>
    </lineage>
</organism>
<keyword evidence="2" id="KW-1185">Reference proteome</keyword>
<dbReference type="OrthoDB" id="538223at2759"/>
<dbReference type="AlphaFoldDB" id="A0A395J1D9"/>
<dbReference type="Proteomes" id="UP000249056">
    <property type="component" value="Unassembled WGS sequence"/>
</dbReference>
<proteinExistence type="predicted"/>
<sequence length="334" mass="37832">MADESPFELVDESPLRPLFNNMLSIIKSYELFKEYPSLFVVYAHDNTAPEFEQFPAASNVVDECIKWFSDAGCNIRSDSTPPAAIDITGSQFCLLPFWESPENRVQTVILCGSLLLGKYMSHEMFPGFVDEIVKAHQATKMIGMSEQTLHQNIRTIQKRCHDNMGKGFHHVLTEIALLKTRDEDDRKRSTILFELNGTKEQSFPDYIIKGNDYLRTVLGSAPGKDGSKYRCFLEILEKLGGHKIEETGSADLVRKMRGIYDEAVNDLGKNPKINVEKYISKVNAESHRWISNHHQQASSNGVDIGKARKALNNIPAHYPSALYWVKDFPLTSTR</sequence>